<evidence type="ECO:0008006" key="4">
    <source>
        <dbReference type="Google" id="ProtNLM"/>
    </source>
</evidence>
<keyword evidence="3" id="KW-1185">Reference proteome</keyword>
<dbReference type="Proteomes" id="UP001601059">
    <property type="component" value="Unassembled WGS sequence"/>
</dbReference>
<dbReference type="RefSeq" id="WP_389365303.1">
    <property type="nucleotide sequence ID" value="NZ_JBIACK010000026.1"/>
</dbReference>
<keyword evidence="1" id="KW-0812">Transmembrane</keyword>
<organism evidence="2 3">
    <name type="scientific">Cytobacillus spartinae</name>
    <dbReference type="NCBI Taxonomy" id="3299023"/>
    <lineage>
        <taxon>Bacteria</taxon>
        <taxon>Bacillati</taxon>
        <taxon>Bacillota</taxon>
        <taxon>Bacilli</taxon>
        <taxon>Bacillales</taxon>
        <taxon>Bacillaceae</taxon>
        <taxon>Cytobacillus</taxon>
    </lineage>
</organism>
<evidence type="ECO:0000256" key="1">
    <source>
        <dbReference type="SAM" id="Phobius"/>
    </source>
</evidence>
<evidence type="ECO:0000313" key="2">
    <source>
        <dbReference type="EMBL" id="MFE8704164.1"/>
    </source>
</evidence>
<accession>A0ABW6KIZ1</accession>
<sequence>MVESKKDKRIRFFLIFCFASLVMVGFYYQSKQTSTYIKEPHPMAVVIKEGSASGDNPYVGIYDYRDQKHLLALYEIEQNNFFHFKTLKATALKESPEQLANDASGNGLWVRVSGIWHYFNPNLEIIERDEKYRISKDKLNYSVHTSEEGNVVTISDSKKIVVERNEVVYGVHSLSNDSTVWLLMTDKGAKISIIETK</sequence>
<comment type="caution">
    <text evidence="2">The sequence shown here is derived from an EMBL/GenBank/DDBJ whole genome shotgun (WGS) entry which is preliminary data.</text>
</comment>
<keyword evidence="1" id="KW-0472">Membrane</keyword>
<feature type="transmembrane region" description="Helical" evidence="1">
    <location>
        <begin position="12"/>
        <end position="28"/>
    </location>
</feature>
<proteinExistence type="predicted"/>
<dbReference type="EMBL" id="JBIACK010000026">
    <property type="protein sequence ID" value="MFE8704164.1"/>
    <property type="molecule type" value="Genomic_DNA"/>
</dbReference>
<name>A0ABW6KIZ1_9BACI</name>
<keyword evidence="1" id="KW-1133">Transmembrane helix</keyword>
<evidence type="ECO:0000313" key="3">
    <source>
        <dbReference type="Proteomes" id="UP001601059"/>
    </source>
</evidence>
<protein>
    <recommendedName>
        <fullName evidence="4">LPS export ABC transporter periplasmic protein LptC</fullName>
    </recommendedName>
</protein>
<gene>
    <name evidence="2" type="ORF">ACFYKX_26715</name>
</gene>
<reference evidence="2 3" key="1">
    <citation type="submission" date="2024-08" db="EMBL/GenBank/DDBJ databases">
        <title>Two novel Cytobacillus novel species.</title>
        <authorList>
            <person name="Liu G."/>
        </authorList>
    </citation>
    <scope>NUCLEOTIDE SEQUENCE [LARGE SCALE GENOMIC DNA]</scope>
    <source>
        <strain evidence="2 3">FJAT-54145</strain>
    </source>
</reference>